<dbReference type="EMBL" id="CAEZYF010000010">
    <property type="protein sequence ID" value="CAB4725952.1"/>
    <property type="molecule type" value="Genomic_DNA"/>
</dbReference>
<dbReference type="AlphaFoldDB" id="A0A6J6ZF04"/>
<dbReference type="SUPFAM" id="SSF54665">
    <property type="entry name" value="CO dehydrogenase molybdoprotein N-domain-like"/>
    <property type="match status" value="1"/>
</dbReference>
<dbReference type="Gene3D" id="3.30.365.10">
    <property type="entry name" value="Aldehyde oxidase/xanthine dehydrogenase, molybdopterin binding domain"/>
    <property type="match status" value="4"/>
</dbReference>
<reference evidence="6" key="1">
    <citation type="submission" date="2020-05" db="EMBL/GenBank/DDBJ databases">
        <authorList>
            <person name="Chiriac C."/>
            <person name="Salcher M."/>
            <person name="Ghai R."/>
            <person name="Kavagutti S V."/>
        </authorList>
    </citation>
    <scope>NUCLEOTIDE SEQUENCE</scope>
</reference>
<keyword evidence="2" id="KW-0560">Oxidoreductase</keyword>
<protein>
    <submittedName>
        <fullName evidence="6">Unannotated protein</fullName>
    </submittedName>
</protein>
<dbReference type="InterPro" id="IPR037165">
    <property type="entry name" value="AldOxase/xan_DH_Mopterin-bd_sf"/>
</dbReference>
<evidence type="ECO:0000259" key="3">
    <source>
        <dbReference type="SMART" id="SM01008"/>
    </source>
</evidence>
<dbReference type="EMBL" id="CAESGF010000010">
    <property type="protein sequence ID" value="CAB4364094.1"/>
    <property type="molecule type" value="Genomic_DNA"/>
</dbReference>
<dbReference type="InterPro" id="IPR046867">
    <property type="entry name" value="AldOxase/xan_DH_MoCoBD2"/>
</dbReference>
<evidence type="ECO:0000256" key="2">
    <source>
        <dbReference type="ARBA" id="ARBA00023002"/>
    </source>
</evidence>
<evidence type="ECO:0000313" key="9">
    <source>
        <dbReference type="EMBL" id="CAB4970750.1"/>
    </source>
</evidence>
<dbReference type="GO" id="GO:0005506">
    <property type="term" value="F:iron ion binding"/>
    <property type="evidence" value="ECO:0007669"/>
    <property type="project" value="InterPro"/>
</dbReference>
<dbReference type="Pfam" id="PF02738">
    <property type="entry name" value="MoCoBD_1"/>
    <property type="match status" value="1"/>
</dbReference>
<accession>A0A6J6ZF04</accession>
<organism evidence="6">
    <name type="scientific">freshwater metagenome</name>
    <dbReference type="NCBI Taxonomy" id="449393"/>
    <lineage>
        <taxon>unclassified sequences</taxon>
        <taxon>metagenomes</taxon>
        <taxon>ecological metagenomes</taxon>
    </lineage>
</organism>
<proteinExistence type="predicted"/>
<dbReference type="EMBL" id="CAFBOL010000001">
    <property type="protein sequence ID" value="CAB4970750.1"/>
    <property type="molecule type" value="Genomic_DNA"/>
</dbReference>
<dbReference type="InterPro" id="IPR000674">
    <property type="entry name" value="Ald_Oxase/Xan_DH_a/b"/>
</dbReference>
<name>A0A6J6ZF04_9ZZZZ</name>
<dbReference type="Pfam" id="PF01315">
    <property type="entry name" value="Ald_Xan_dh_C"/>
    <property type="match status" value="1"/>
</dbReference>
<dbReference type="SUPFAM" id="SSF56003">
    <property type="entry name" value="Molybdenum cofactor-binding domain"/>
    <property type="match status" value="1"/>
</dbReference>
<dbReference type="PANTHER" id="PTHR11908:SF132">
    <property type="entry name" value="ALDEHYDE OXIDASE 1-RELATED"/>
    <property type="match status" value="1"/>
</dbReference>
<dbReference type="Gene3D" id="3.90.1170.50">
    <property type="entry name" value="Aldehyde oxidase/xanthine dehydrogenase, a/b hammerhead"/>
    <property type="match status" value="1"/>
</dbReference>
<dbReference type="EMBL" id="CAFBIY010000063">
    <property type="protein sequence ID" value="CAB4850756.1"/>
    <property type="molecule type" value="Genomic_DNA"/>
</dbReference>
<evidence type="ECO:0000313" key="7">
    <source>
        <dbReference type="EMBL" id="CAB4850756.1"/>
    </source>
</evidence>
<dbReference type="InterPro" id="IPR016208">
    <property type="entry name" value="Ald_Oxase/xanthine_DH-like"/>
</dbReference>
<evidence type="ECO:0000313" key="5">
    <source>
        <dbReference type="EMBL" id="CAB4725952.1"/>
    </source>
</evidence>
<dbReference type="SMART" id="SM01008">
    <property type="entry name" value="Ald_Xan_dh_C"/>
    <property type="match status" value="1"/>
</dbReference>
<dbReference type="InterPro" id="IPR008274">
    <property type="entry name" value="AldOxase/xan_DH_MoCoBD1"/>
</dbReference>
<feature type="domain" description="Aldehyde oxidase/xanthine dehydrogenase a/b hammerhead" evidence="3">
    <location>
        <begin position="24"/>
        <end position="136"/>
    </location>
</feature>
<sequence>MSSPVAARFVGSAVHRKEDRRLLTGHGQYVADASAPRMVHAAFLRSEHAKARLNSVNIEAALSAPGVVAVYLWSDFHEKFGEAWHAMLGQELVVPPPLAIMDVRYVGDPIALVIAESRALAEDACGLIEVDYEAEQATVDYATAAADGNVVHAAWGLPSNVMVDMPFTPMSPDLDETFNSVQHVVETTIIQNRYLCVPMETRGVLASWVPGLEELDLIVSTQSVHETRNFFARYLGLDEGAVRVSARDVGGGFGQKMFVFREECAVVLATKLLGRPVKWIEDRLENLTSAGHSRNELGKVRMAISADGIIEAITVDHVADVGAYTPCPAVMDPTLLPGPYRIPRLGFSTQMVWTNTMGKAAYRGPWMFETTAREMAIDIAARQIGMDPAELRRRNLLSLAELPFTSPGGKVFQEITPLETLEQALGMLGYEEFRKEQAEAREQGRWLGVGICVYVEPTSMEQATLGTEGATIRIDSNGKVVAYLSTSSHGQSVETTMAQIIADDLGVAYDDVTVVQGDTQSTPYGPGTGGSRTAVIAGGAAHDAAVAVRDKVLAIAAHMMEAAPEDLQIAEGVIAVRGTPDRSLTMKEVATQAYTNAHTLPGDVGSGLEATIRFKPTRFPTWSNATHVCVVEIDPDTFIPRILRYIVSEDCGKMINPQVVEGQIFGGVVQGLGGVLYEDFRYDPDGNPQTTTFLDYLLPTTGETPLIEIGHIESVSTTNPGGFKGMGEGGAIGAHAAVANAVGDALAHLGVNVTSTPLGPEDIFQLVQASQKERA</sequence>
<dbReference type="InterPro" id="IPR036856">
    <property type="entry name" value="Ald_Oxase/Xan_DH_a/b_sf"/>
</dbReference>
<evidence type="ECO:0000313" key="8">
    <source>
        <dbReference type="EMBL" id="CAB4939439.1"/>
    </source>
</evidence>
<evidence type="ECO:0000313" key="6">
    <source>
        <dbReference type="EMBL" id="CAB4819385.1"/>
    </source>
</evidence>
<dbReference type="EMBL" id="CAFBMT010000011">
    <property type="protein sequence ID" value="CAB4939439.1"/>
    <property type="molecule type" value="Genomic_DNA"/>
</dbReference>
<evidence type="ECO:0000313" key="4">
    <source>
        <dbReference type="EMBL" id="CAB4364094.1"/>
    </source>
</evidence>
<dbReference type="EMBL" id="CAFAAV010000087">
    <property type="protein sequence ID" value="CAB4819385.1"/>
    <property type="molecule type" value="Genomic_DNA"/>
</dbReference>
<dbReference type="PANTHER" id="PTHR11908">
    <property type="entry name" value="XANTHINE DEHYDROGENASE"/>
    <property type="match status" value="1"/>
</dbReference>
<gene>
    <name evidence="5" type="ORF">UFOPK2656_01773</name>
    <name evidence="6" type="ORF">UFOPK3099_01296</name>
    <name evidence="7" type="ORF">UFOPK3267_01297</name>
    <name evidence="8" type="ORF">UFOPK3651_02052</name>
    <name evidence="9" type="ORF">UFOPK3931_00090</name>
    <name evidence="4" type="ORF">UFOPK4189_01861</name>
</gene>
<keyword evidence="1" id="KW-0500">Molybdenum</keyword>
<dbReference type="GO" id="GO:0016491">
    <property type="term" value="F:oxidoreductase activity"/>
    <property type="evidence" value="ECO:0007669"/>
    <property type="project" value="UniProtKB-KW"/>
</dbReference>
<dbReference type="Pfam" id="PF20256">
    <property type="entry name" value="MoCoBD_2"/>
    <property type="match status" value="1"/>
</dbReference>
<evidence type="ECO:0000256" key="1">
    <source>
        <dbReference type="ARBA" id="ARBA00022505"/>
    </source>
</evidence>